<evidence type="ECO:0000313" key="2">
    <source>
        <dbReference type="EMBL" id="KAK9805297.1"/>
    </source>
</evidence>
<evidence type="ECO:0000313" key="3">
    <source>
        <dbReference type="Proteomes" id="UP001489004"/>
    </source>
</evidence>
<name>A0AAW1P9G9_9CHLO</name>
<sequence length="234" mass="25118">MSGSCQAEVAQRAPNKAQTGASYQQEPVRQAHKPQEATFTVWRTTDNSGCTSNVNIARSTAGATTIQAGGSAAYGHRACNIAQAALTWHATAARTAELSVSKGRLVLMHPVLQTSKVTWDIADKALWAATSASASCFGGRLFSKVELGSDIKRTSHLKFDFTMQQKAARDHAPWAATLSHATSTGPSLTITWGDRDKFHDAAVYGPARAMLMLTATLQGQIRKSSIHADWMCEL</sequence>
<dbReference type="Proteomes" id="UP001489004">
    <property type="component" value="Unassembled WGS sequence"/>
</dbReference>
<feature type="compositionally biased region" description="Polar residues" evidence="1">
    <location>
        <begin position="16"/>
        <end position="27"/>
    </location>
</feature>
<reference evidence="2 3" key="1">
    <citation type="journal article" date="2024" name="Nat. Commun.">
        <title>Phylogenomics reveals the evolutionary origins of lichenization in chlorophyte algae.</title>
        <authorList>
            <person name="Puginier C."/>
            <person name="Libourel C."/>
            <person name="Otte J."/>
            <person name="Skaloud P."/>
            <person name="Haon M."/>
            <person name="Grisel S."/>
            <person name="Petersen M."/>
            <person name="Berrin J.G."/>
            <person name="Delaux P.M."/>
            <person name="Dal Grande F."/>
            <person name="Keller J."/>
        </authorList>
    </citation>
    <scope>NUCLEOTIDE SEQUENCE [LARGE SCALE GENOMIC DNA]</scope>
    <source>
        <strain evidence="2 3">SAG 2043</strain>
    </source>
</reference>
<keyword evidence="3" id="KW-1185">Reference proteome</keyword>
<dbReference type="EMBL" id="JALJOR010000016">
    <property type="protein sequence ID" value="KAK9805297.1"/>
    <property type="molecule type" value="Genomic_DNA"/>
</dbReference>
<feature type="region of interest" description="Disordered" evidence="1">
    <location>
        <begin position="1"/>
        <end position="34"/>
    </location>
</feature>
<dbReference type="AlphaFoldDB" id="A0AAW1P9G9"/>
<accession>A0AAW1P9G9</accession>
<evidence type="ECO:0000256" key="1">
    <source>
        <dbReference type="SAM" id="MobiDB-lite"/>
    </source>
</evidence>
<proteinExistence type="predicted"/>
<comment type="caution">
    <text evidence="2">The sequence shown here is derived from an EMBL/GenBank/DDBJ whole genome shotgun (WGS) entry which is preliminary data.</text>
</comment>
<organism evidence="2 3">
    <name type="scientific">[Myrmecia] bisecta</name>
    <dbReference type="NCBI Taxonomy" id="41462"/>
    <lineage>
        <taxon>Eukaryota</taxon>
        <taxon>Viridiplantae</taxon>
        <taxon>Chlorophyta</taxon>
        <taxon>core chlorophytes</taxon>
        <taxon>Trebouxiophyceae</taxon>
        <taxon>Trebouxiales</taxon>
        <taxon>Trebouxiaceae</taxon>
        <taxon>Myrmecia</taxon>
    </lineage>
</organism>
<protein>
    <submittedName>
        <fullName evidence="2">Uncharacterized protein</fullName>
    </submittedName>
</protein>
<gene>
    <name evidence="2" type="ORF">WJX72_011708</name>
</gene>